<gene>
    <name evidence="2" type="ORF">M419DRAFT_70972</name>
</gene>
<feature type="compositionally biased region" description="Basic and acidic residues" evidence="1">
    <location>
        <begin position="243"/>
        <end position="252"/>
    </location>
</feature>
<evidence type="ECO:0000256" key="1">
    <source>
        <dbReference type="SAM" id="MobiDB-lite"/>
    </source>
</evidence>
<sequence length="446" mass="50226">MSNRQPWSQSATLSSPTDSQPSPHQVQLNRADPDIRAAKVQFNLPGCPKRVLLDVQWHPTSRSGAFRLRTRSSSTINNLEKAIFILIFSDKVQHLSLHPISDPVQGGHTHVLHFDFKSPPTFVSPTKKLDGVYPDSNETINLEVLLELGQPPNIGSPTLSGDGRYGFHHQDELDRAGGHVQSLRGCQRHAFNSVLPHDLDTLQYANPPDYASSRKRPASHPTASQPGPRQRPRLDSQANSPRFHADQHQTGLDRFEELSRRIDTVAEQMESSRASTDARLRSLIESRTDIQSQRHRTLTDEVDAQRARFDVVLARSDTRLRSLTGQVDSMRALAETRALHLQALNEGLRSDLSRRLDFLTGQIQSQNADFTRLIDSLAERVSYLEEDVRSTSDLVRLNQRRLHSVEAELGSILNRIGRGDIFIGEDLNRHSRKRIRRSPDASHDGI</sequence>
<accession>A0A024SLG5</accession>
<dbReference type="HOGENOM" id="CLU_614020_0_0_1"/>
<reference evidence="3" key="1">
    <citation type="journal article" date="2013" name="Ind. Biotechnol.">
        <title>Comparative genomics analysis of Trichoderma reesei strains.</title>
        <authorList>
            <person name="Koike H."/>
            <person name="Aerts A."/>
            <person name="LaButti K."/>
            <person name="Grigoriev I.V."/>
            <person name="Baker S.E."/>
        </authorList>
    </citation>
    <scope>NUCLEOTIDE SEQUENCE [LARGE SCALE GENOMIC DNA]</scope>
    <source>
        <strain evidence="3">ATCC 56765 / BCRC 32924 / NRRL 11460 / Rut C-30</strain>
    </source>
</reference>
<dbReference type="EMBL" id="KI911140">
    <property type="protein sequence ID" value="ETS05469.1"/>
    <property type="molecule type" value="Genomic_DNA"/>
</dbReference>
<dbReference type="Proteomes" id="UP000024376">
    <property type="component" value="Unassembled WGS sequence"/>
</dbReference>
<feature type="region of interest" description="Disordered" evidence="1">
    <location>
        <begin position="202"/>
        <end position="252"/>
    </location>
</feature>
<dbReference type="OrthoDB" id="10432990at2759"/>
<feature type="region of interest" description="Disordered" evidence="1">
    <location>
        <begin position="1"/>
        <end position="27"/>
    </location>
</feature>
<dbReference type="AlphaFoldDB" id="A0A024SLG5"/>
<evidence type="ECO:0000313" key="3">
    <source>
        <dbReference type="Proteomes" id="UP000024376"/>
    </source>
</evidence>
<name>A0A024SLG5_HYPJR</name>
<protein>
    <submittedName>
        <fullName evidence="2">Uncharacterized protein</fullName>
    </submittedName>
</protein>
<organism evidence="2 3">
    <name type="scientific">Hypocrea jecorina (strain ATCC 56765 / BCRC 32924 / NRRL 11460 / Rut C-30)</name>
    <name type="common">Trichoderma reesei</name>
    <dbReference type="NCBI Taxonomy" id="1344414"/>
    <lineage>
        <taxon>Eukaryota</taxon>
        <taxon>Fungi</taxon>
        <taxon>Dikarya</taxon>
        <taxon>Ascomycota</taxon>
        <taxon>Pezizomycotina</taxon>
        <taxon>Sordariomycetes</taxon>
        <taxon>Hypocreomycetidae</taxon>
        <taxon>Hypocreales</taxon>
        <taxon>Hypocreaceae</taxon>
        <taxon>Trichoderma</taxon>
    </lineage>
</organism>
<evidence type="ECO:0000313" key="2">
    <source>
        <dbReference type="EMBL" id="ETS05469.1"/>
    </source>
</evidence>
<dbReference type="KEGG" id="trr:M419DRAFT_70972"/>
<proteinExistence type="predicted"/>